<dbReference type="Proteomes" id="UP000823823">
    <property type="component" value="Unassembled WGS sequence"/>
</dbReference>
<dbReference type="InterPro" id="IPR050241">
    <property type="entry name" value="NAD-cap_RNA_hydrolase_NudC"/>
</dbReference>
<evidence type="ECO:0000313" key="11">
    <source>
        <dbReference type="EMBL" id="HJB08995.1"/>
    </source>
</evidence>
<protein>
    <recommendedName>
        <fullName evidence="4">NAD(+) diphosphatase</fullName>
        <ecNumber evidence="4">3.6.1.22</ecNumber>
    </recommendedName>
</protein>
<sequence length="304" mass="33327">MAILRGPHLHTPLTLLTSDRDALSRVDPAMVAPGDDARYLVTRAGAAALREDEDGLLRPALETADPRGSTHQPLVLLGRRQGLRILAVEVPEPSAELDDPGRDLRDLRHVADALDSADADLTLAAVAMGTWHRSMRHCPLCGGLLEPDVGGWVLRCREDGTEHFPRTDPAVIMAVRDDADRLLLARNTNFRGRFHSVLAGFVEPGESLEGAVAREVAEEVGVDVEEVQYVGSQPWPFPRSLMLGFRAWVPGSTELTLQDDEIAEASWFSREELEDVLKAGQIELPGPASLGRALIDDWRHGQER</sequence>
<comment type="caution">
    <text evidence="11">The sequence shown here is derived from an EMBL/GenBank/DDBJ whole genome shotgun (WGS) entry which is preliminary data.</text>
</comment>
<dbReference type="EMBL" id="DWZH01000006">
    <property type="protein sequence ID" value="HJB08995.1"/>
    <property type="molecule type" value="Genomic_DNA"/>
</dbReference>
<dbReference type="InterPro" id="IPR020084">
    <property type="entry name" value="NUDIX_hydrolase_CS"/>
</dbReference>
<comment type="catalytic activity">
    <reaction evidence="9">
        <text>a 5'-end NAD(+)-phospho-ribonucleoside in mRNA + H2O = a 5'-end phospho-adenosine-phospho-ribonucleoside in mRNA + beta-nicotinamide D-ribonucleotide + 2 H(+)</text>
        <dbReference type="Rhea" id="RHEA:60876"/>
        <dbReference type="Rhea" id="RHEA-COMP:15698"/>
        <dbReference type="Rhea" id="RHEA-COMP:15719"/>
        <dbReference type="ChEBI" id="CHEBI:14649"/>
        <dbReference type="ChEBI" id="CHEBI:15377"/>
        <dbReference type="ChEBI" id="CHEBI:15378"/>
        <dbReference type="ChEBI" id="CHEBI:144029"/>
        <dbReference type="ChEBI" id="CHEBI:144051"/>
    </reaction>
    <physiologicalReaction direction="left-to-right" evidence="9">
        <dbReference type="Rhea" id="RHEA:60877"/>
    </physiologicalReaction>
</comment>
<dbReference type="GO" id="GO:0006742">
    <property type="term" value="P:NADP+ catabolic process"/>
    <property type="evidence" value="ECO:0007669"/>
    <property type="project" value="TreeGrafter"/>
</dbReference>
<dbReference type="Gene3D" id="3.90.79.10">
    <property type="entry name" value="Nucleoside Triphosphate Pyrophosphohydrolase"/>
    <property type="match status" value="1"/>
</dbReference>
<dbReference type="SUPFAM" id="SSF55811">
    <property type="entry name" value="Nudix"/>
    <property type="match status" value="1"/>
</dbReference>
<reference evidence="11" key="2">
    <citation type="submission" date="2021-04" db="EMBL/GenBank/DDBJ databases">
        <authorList>
            <person name="Gilroy R."/>
        </authorList>
    </citation>
    <scope>NUCLEOTIDE SEQUENCE</scope>
    <source>
        <strain evidence="11">ChiHjej13B12-24818</strain>
    </source>
</reference>
<dbReference type="AlphaFoldDB" id="A0A9D2LAU9"/>
<comment type="cofactor">
    <cofactor evidence="2">
        <name>Zn(2+)</name>
        <dbReference type="ChEBI" id="CHEBI:29105"/>
    </cofactor>
</comment>
<evidence type="ECO:0000256" key="9">
    <source>
        <dbReference type="ARBA" id="ARBA00023679"/>
    </source>
</evidence>
<organism evidence="11 12">
    <name type="scientific">Candidatus Brachybacterium merdavium</name>
    <dbReference type="NCBI Taxonomy" id="2838513"/>
    <lineage>
        <taxon>Bacteria</taxon>
        <taxon>Bacillati</taxon>
        <taxon>Actinomycetota</taxon>
        <taxon>Actinomycetes</taxon>
        <taxon>Micrococcales</taxon>
        <taxon>Dermabacteraceae</taxon>
        <taxon>Brachybacterium</taxon>
    </lineage>
</organism>
<dbReference type="InterPro" id="IPR000086">
    <property type="entry name" value="NUDIX_hydrolase_dom"/>
</dbReference>
<dbReference type="InterPro" id="IPR049734">
    <property type="entry name" value="NudC-like_C"/>
</dbReference>
<dbReference type="Pfam" id="PF09296">
    <property type="entry name" value="NUDIX-like"/>
    <property type="match status" value="1"/>
</dbReference>
<evidence type="ECO:0000256" key="5">
    <source>
        <dbReference type="ARBA" id="ARBA00022723"/>
    </source>
</evidence>
<dbReference type="GO" id="GO:0046872">
    <property type="term" value="F:metal ion binding"/>
    <property type="evidence" value="ECO:0007669"/>
    <property type="project" value="UniProtKB-KW"/>
</dbReference>
<evidence type="ECO:0000256" key="8">
    <source>
        <dbReference type="ARBA" id="ARBA00023027"/>
    </source>
</evidence>
<keyword evidence="6 11" id="KW-0378">Hydrolase</keyword>
<comment type="similarity">
    <text evidence="3">Belongs to the Nudix hydrolase family. NudC subfamily.</text>
</comment>
<dbReference type="PROSITE" id="PS00893">
    <property type="entry name" value="NUDIX_BOX"/>
    <property type="match status" value="1"/>
</dbReference>
<evidence type="ECO:0000313" key="12">
    <source>
        <dbReference type="Proteomes" id="UP000823823"/>
    </source>
</evidence>
<dbReference type="Gene3D" id="3.90.79.20">
    <property type="match status" value="1"/>
</dbReference>
<keyword evidence="7" id="KW-0460">Magnesium</keyword>
<evidence type="ECO:0000259" key="10">
    <source>
        <dbReference type="PROSITE" id="PS51462"/>
    </source>
</evidence>
<gene>
    <name evidence="11" type="primary">nudC</name>
    <name evidence="11" type="ORF">H9786_00460</name>
</gene>
<dbReference type="PANTHER" id="PTHR42904">
    <property type="entry name" value="NUDIX HYDROLASE, NUDC SUBFAMILY"/>
    <property type="match status" value="1"/>
</dbReference>
<dbReference type="PROSITE" id="PS51462">
    <property type="entry name" value="NUDIX"/>
    <property type="match status" value="1"/>
</dbReference>
<evidence type="ECO:0000256" key="3">
    <source>
        <dbReference type="ARBA" id="ARBA00009595"/>
    </source>
</evidence>
<dbReference type="Pfam" id="PF00293">
    <property type="entry name" value="NUDIX"/>
    <property type="match status" value="1"/>
</dbReference>
<reference evidence="11" key="1">
    <citation type="journal article" date="2021" name="PeerJ">
        <title>Extensive microbial diversity within the chicken gut microbiome revealed by metagenomics and culture.</title>
        <authorList>
            <person name="Gilroy R."/>
            <person name="Ravi A."/>
            <person name="Getino M."/>
            <person name="Pursley I."/>
            <person name="Horton D.L."/>
            <person name="Alikhan N.F."/>
            <person name="Baker D."/>
            <person name="Gharbi K."/>
            <person name="Hall N."/>
            <person name="Watson M."/>
            <person name="Adriaenssens E.M."/>
            <person name="Foster-Nyarko E."/>
            <person name="Jarju S."/>
            <person name="Secka A."/>
            <person name="Antonio M."/>
            <person name="Oren A."/>
            <person name="Chaudhuri R.R."/>
            <person name="La Ragione R."/>
            <person name="Hildebrand F."/>
            <person name="Pallen M.J."/>
        </authorList>
    </citation>
    <scope>NUCLEOTIDE SEQUENCE</scope>
    <source>
        <strain evidence="11">ChiHjej13B12-24818</strain>
    </source>
</reference>
<feature type="domain" description="Nudix hydrolase" evidence="10">
    <location>
        <begin position="165"/>
        <end position="290"/>
    </location>
</feature>
<dbReference type="Pfam" id="PF09297">
    <property type="entry name" value="Zn_ribbon_NUD"/>
    <property type="match status" value="1"/>
</dbReference>
<dbReference type="GO" id="GO:0035529">
    <property type="term" value="F:NADH pyrophosphatase activity"/>
    <property type="evidence" value="ECO:0007669"/>
    <property type="project" value="TreeGrafter"/>
</dbReference>
<dbReference type="GO" id="GO:0005829">
    <property type="term" value="C:cytosol"/>
    <property type="evidence" value="ECO:0007669"/>
    <property type="project" value="TreeGrafter"/>
</dbReference>
<dbReference type="InterPro" id="IPR015376">
    <property type="entry name" value="Znr_NADH_PPase"/>
</dbReference>
<name>A0A9D2LAU9_9MICO</name>
<evidence type="ECO:0000256" key="1">
    <source>
        <dbReference type="ARBA" id="ARBA00001946"/>
    </source>
</evidence>
<evidence type="ECO:0000256" key="7">
    <source>
        <dbReference type="ARBA" id="ARBA00022842"/>
    </source>
</evidence>
<dbReference type="NCBIfam" id="NF001299">
    <property type="entry name" value="PRK00241.1"/>
    <property type="match status" value="1"/>
</dbReference>
<proteinExistence type="inferred from homology"/>
<dbReference type="InterPro" id="IPR015375">
    <property type="entry name" value="NADH_PPase-like_N"/>
</dbReference>
<dbReference type="EC" id="3.6.1.22" evidence="4"/>
<evidence type="ECO:0000256" key="4">
    <source>
        <dbReference type="ARBA" id="ARBA00012381"/>
    </source>
</evidence>
<keyword evidence="5" id="KW-0479">Metal-binding</keyword>
<dbReference type="PANTHER" id="PTHR42904:SF6">
    <property type="entry name" value="NAD-CAPPED RNA HYDROLASE NUDT12"/>
    <property type="match status" value="1"/>
</dbReference>
<dbReference type="GO" id="GO:0019677">
    <property type="term" value="P:NAD+ catabolic process"/>
    <property type="evidence" value="ECO:0007669"/>
    <property type="project" value="TreeGrafter"/>
</dbReference>
<comment type="cofactor">
    <cofactor evidence="1">
        <name>Mg(2+)</name>
        <dbReference type="ChEBI" id="CHEBI:18420"/>
    </cofactor>
</comment>
<keyword evidence="8" id="KW-0520">NAD</keyword>
<evidence type="ECO:0000256" key="2">
    <source>
        <dbReference type="ARBA" id="ARBA00001947"/>
    </source>
</evidence>
<accession>A0A9D2LAU9</accession>
<dbReference type="CDD" id="cd03429">
    <property type="entry name" value="NUDIX_NADH_pyrophosphatase_Nudt13"/>
    <property type="match status" value="1"/>
</dbReference>
<dbReference type="InterPro" id="IPR015797">
    <property type="entry name" value="NUDIX_hydrolase-like_dom_sf"/>
</dbReference>
<evidence type="ECO:0000256" key="6">
    <source>
        <dbReference type="ARBA" id="ARBA00022801"/>
    </source>
</evidence>